<dbReference type="AlphaFoldDB" id="A0A382ZNQ6"/>
<reference evidence="1" key="1">
    <citation type="submission" date="2018-05" db="EMBL/GenBank/DDBJ databases">
        <authorList>
            <person name="Lanie J.A."/>
            <person name="Ng W.-L."/>
            <person name="Kazmierczak K.M."/>
            <person name="Andrzejewski T.M."/>
            <person name="Davidsen T.M."/>
            <person name="Wayne K.J."/>
            <person name="Tettelin H."/>
            <person name="Glass J.I."/>
            <person name="Rusch D."/>
            <person name="Podicherti R."/>
            <person name="Tsui H.-C.T."/>
            <person name="Winkler M.E."/>
        </authorList>
    </citation>
    <scope>NUCLEOTIDE SEQUENCE</scope>
</reference>
<name>A0A382ZNQ6_9ZZZZ</name>
<feature type="non-terminal residue" evidence="1">
    <location>
        <position position="64"/>
    </location>
</feature>
<proteinExistence type="predicted"/>
<evidence type="ECO:0000313" key="1">
    <source>
        <dbReference type="EMBL" id="SVD97104.1"/>
    </source>
</evidence>
<accession>A0A382ZNQ6</accession>
<organism evidence="1">
    <name type="scientific">marine metagenome</name>
    <dbReference type="NCBI Taxonomy" id="408172"/>
    <lineage>
        <taxon>unclassified sequences</taxon>
        <taxon>metagenomes</taxon>
        <taxon>ecological metagenomes</taxon>
    </lineage>
</organism>
<gene>
    <name evidence="1" type="ORF">METZ01_LOCUS449958</name>
</gene>
<sequence>MALTLSGTNGVVGAGFTLDPSGVSVTAGVGTFTSLQGSAASLTSIPAANIVGVCTSGLTKGGGG</sequence>
<protein>
    <submittedName>
        <fullName evidence="1">Uncharacterized protein</fullName>
    </submittedName>
</protein>
<dbReference type="EMBL" id="UINC01185416">
    <property type="protein sequence ID" value="SVD97104.1"/>
    <property type="molecule type" value="Genomic_DNA"/>
</dbReference>